<evidence type="ECO:0000313" key="10">
    <source>
        <dbReference type="EMBL" id="KAF4501657.1"/>
    </source>
</evidence>
<dbReference type="InterPro" id="IPR029753">
    <property type="entry name" value="D-isomer_DH_CS"/>
</dbReference>
<comment type="subunit">
    <text evidence="2">Homodimer.</text>
</comment>
<evidence type="ECO:0000256" key="5">
    <source>
        <dbReference type="ARBA" id="ARBA00023002"/>
    </source>
</evidence>
<evidence type="ECO:0000256" key="4">
    <source>
        <dbReference type="ARBA" id="ARBA00022532"/>
    </source>
</evidence>
<dbReference type="GO" id="GO:0030060">
    <property type="term" value="F:L-malate dehydrogenase (NAD+) activity"/>
    <property type="evidence" value="ECO:0007669"/>
    <property type="project" value="UniProtKB-EC"/>
</dbReference>
<dbReference type="FunFam" id="3.90.110.10:FF:000009">
    <property type="entry name" value="Malate dehydrogenase"/>
    <property type="match status" value="1"/>
</dbReference>
<evidence type="ECO:0000256" key="2">
    <source>
        <dbReference type="ARBA" id="ARBA00011738"/>
    </source>
</evidence>
<dbReference type="InterPro" id="IPR006140">
    <property type="entry name" value="D-isomer_DH_NAD-bd"/>
</dbReference>
<dbReference type="InterPro" id="IPR022383">
    <property type="entry name" value="Lactate/malate_DH_C"/>
</dbReference>
<evidence type="ECO:0000256" key="3">
    <source>
        <dbReference type="ARBA" id="ARBA00012995"/>
    </source>
</evidence>
<dbReference type="PANTHER" id="PTHR11540:SF16">
    <property type="entry name" value="MALATE DEHYDROGENASE, MITOCHONDRIAL"/>
    <property type="match status" value="1"/>
</dbReference>
<dbReference type="SUPFAM" id="SSF56327">
    <property type="entry name" value="LDH C-terminal domain-like"/>
    <property type="match status" value="1"/>
</dbReference>
<dbReference type="GO" id="GO:0006099">
    <property type="term" value="P:tricarboxylic acid cycle"/>
    <property type="evidence" value="ECO:0007669"/>
    <property type="project" value="UniProtKB-KW"/>
</dbReference>
<dbReference type="GO" id="GO:0070013">
    <property type="term" value="C:intracellular organelle lumen"/>
    <property type="evidence" value="ECO:0007669"/>
    <property type="project" value="UniProtKB-ARBA"/>
</dbReference>
<dbReference type="PANTHER" id="PTHR11540">
    <property type="entry name" value="MALATE AND LACTATE DEHYDROGENASE"/>
    <property type="match status" value="1"/>
</dbReference>
<keyword evidence="4" id="KW-0816">Tricarboxylic acid cycle</keyword>
<name>A0A9P5BGA1_9HYPO</name>
<dbReference type="EC" id="1.1.1.37" evidence="3"/>
<proteinExistence type="inferred from homology"/>
<dbReference type="PROSITE" id="PS00670">
    <property type="entry name" value="D_2_HYDROXYACID_DH_2"/>
    <property type="match status" value="1"/>
</dbReference>
<keyword evidence="11" id="KW-1185">Reference proteome</keyword>
<reference evidence="10" key="1">
    <citation type="submission" date="2020-01" db="EMBL/GenBank/DDBJ databases">
        <title>Identification and distribution of gene clusters putatively required for synthesis of sphingolipid metabolism inhibitors in phylogenetically diverse species of the filamentous fungus Fusarium.</title>
        <authorList>
            <person name="Kim H.-S."/>
            <person name="Busman M."/>
            <person name="Brown D.W."/>
            <person name="Divon H."/>
            <person name="Uhlig S."/>
            <person name="Proctor R.H."/>
        </authorList>
    </citation>
    <scope>NUCLEOTIDE SEQUENCE</scope>
    <source>
        <strain evidence="10">NRRL 31653</strain>
    </source>
</reference>
<keyword evidence="5" id="KW-0560">Oxidoreductase</keyword>
<evidence type="ECO:0000259" key="7">
    <source>
        <dbReference type="Pfam" id="PF00056"/>
    </source>
</evidence>
<dbReference type="FunFam" id="3.40.50.720:FF:000268">
    <property type="entry name" value="Malate dehydrogenase"/>
    <property type="match status" value="1"/>
</dbReference>
<dbReference type="Pfam" id="PF02826">
    <property type="entry name" value="2-Hacid_dh_C"/>
    <property type="match status" value="1"/>
</dbReference>
<dbReference type="OrthoDB" id="4069699at2759"/>
<dbReference type="AlphaFoldDB" id="A0A9P5BGA1"/>
<dbReference type="Proteomes" id="UP000737391">
    <property type="component" value="Unassembled WGS sequence"/>
</dbReference>
<dbReference type="CDD" id="cd01337">
    <property type="entry name" value="MDH_glyoxysomal_mitochondrial"/>
    <property type="match status" value="1"/>
</dbReference>
<dbReference type="GO" id="GO:0051287">
    <property type="term" value="F:NAD binding"/>
    <property type="evidence" value="ECO:0007669"/>
    <property type="project" value="InterPro"/>
</dbReference>
<dbReference type="InterPro" id="IPR036291">
    <property type="entry name" value="NAD(P)-bd_dom_sf"/>
</dbReference>
<dbReference type="Pfam" id="PF00056">
    <property type="entry name" value="Ldh_1_N"/>
    <property type="match status" value="1"/>
</dbReference>
<dbReference type="NCBIfam" id="TIGR01772">
    <property type="entry name" value="MDH_euk_gproteo"/>
    <property type="match status" value="1"/>
</dbReference>
<evidence type="ECO:0000259" key="8">
    <source>
        <dbReference type="Pfam" id="PF02826"/>
    </source>
</evidence>
<evidence type="ECO:0000313" key="11">
    <source>
        <dbReference type="Proteomes" id="UP000737391"/>
    </source>
</evidence>
<sequence length="556" mass="60112">MQKNMQTSKPFILFFSPVRHARAVSEELREVAKVELVTSTNRQEFFKDVQDKYKDIRAIYRTSASGAVSLPGWIYDQIDVGHDPEGKVLGILGMGRIGHALKARCDPFGIMAQYHNHSKLSLEQAAGAKYVSFEELISESDIISIHVPLNTETRHLVGDQEINKTNDGVIIVNTARAAVVDENALAEALGSGKVASVGLDVYEHEPLINDRLLKNERALLVPHLGTHTVETLIKMEKCAMENARRAVPSYVSTKPNLDPHHRKSPLQSHIALYDIVHTPGIATDLNHIDTKATVSGYLPSNDGLAKALSGADIIVVTAGIARKPGMTRDDLFNTNASIIRDIFTQVEKTCPEVISCIVPNPVNSTVPVGAETLRAAGVFDPTRLFSVTTLDIVRASTFAAHVLGGDADSMSIRVPVIDGHSGATILPLYSQAQPPIDLGAELPNFINRVQFGGDEIVKSKQGVGSATTCMAYAGFRFVKALLTARSGTPVVEEAYVYLPGISGGKEISTELEVDFFSVKVELGQRGAEGLLPIGNLSDGEKILLGKAVEELRVVRS</sequence>
<comment type="caution">
    <text evidence="10">The sequence shown here is derived from an EMBL/GenBank/DDBJ whole genome shotgun (WGS) entry which is preliminary data.</text>
</comment>
<dbReference type="SUPFAM" id="SSF51735">
    <property type="entry name" value="NAD(P)-binding Rossmann-fold domains"/>
    <property type="match status" value="2"/>
</dbReference>
<dbReference type="Pfam" id="PF02866">
    <property type="entry name" value="Ldh_1_C"/>
    <property type="match status" value="1"/>
</dbReference>
<organism evidence="10 11">
    <name type="scientific">Fusarium agapanthi</name>
    <dbReference type="NCBI Taxonomy" id="1803897"/>
    <lineage>
        <taxon>Eukaryota</taxon>
        <taxon>Fungi</taxon>
        <taxon>Dikarya</taxon>
        <taxon>Ascomycota</taxon>
        <taxon>Pezizomycotina</taxon>
        <taxon>Sordariomycetes</taxon>
        <taxon>Hypocreomycetidae</taxon>
        <taxon>Hypocreales</taxon>
        <taxon>Nectriaceae</taxon>
        <taxon>Fusarium</taxon>
        <taxon>Fusarium fujikuroi species complex</taxon>
    </lineage>
</organism>
<protein>
    <recommendedName>
        <fullName evidence="3">malate dehydrogenase</fullName>
        <ecNumber evidence="3">1.1.1.37</ecNumber>
    </recommendedName>
</protein>
<dbReference type="Gene3D" id="3.40.50.720">
    <property type="entry name" value="NAD(P)-binding Rossmann-like Domain"/>
    <property type="match status" value="3"/>
</dbReference>
<feature type="domain" description="D-isomer specific 2-hydroxyacid dehydrogenase NAD-binding" evidence="8">
    <location>
        <begin position="73"/>
        <end position="225"/>
    </location>
</feature>
<accession>A0A9P5BGA1</accession>
<evidence type="ECO:0000256" key="6">
    <source>
        <dbReference type="ARBA" id="ARBA00023027"/>
    </source>
</evidence>
<dbReference type="GO" id="GO:0005829">
    <property type="term" value="C:cytosol"/>
    <property type="evidence" value="ECO:0007669"/>
    <property type="project" value="TreeGrafter"/>
</dbReference>
<dbReference type="InterPro" id="IPR010097">
    <property type="entry name" value="Malate_DH_type1"/>
</dbReference>
<keyword evidence="6" id="KW-0520">NAD</keyword>
<dbReference type="Gene3D" id="3.90.110.10">
    <property type="entry name" value="Lactate dehydrogenase/glycoside hydrolase, family 4, C-terminal"/>
    <property type="match status" value="1"/>
</dbReference>
<dbReference type="EMBL" id="LUFC02000116">
    <property type="protein sequence ID" value="KAF4501657.1"/>
    <property type="molecule type" value="Genomic_DNA"/>
</dbReference>
<evidence type="ECO:0000256" key="1">
    <source>
        <dbReference type="ARBA" id="ARBA00008824"/>
    </source>
</evidence>
<dbReference type="InterPro" id="IPR001236">
    <property type="entry name" value="Lactate/malate_DH_N"/>
</dbReference>
<feature type="domain" description="Lactate/malate dehydrogenase N-terminal" evidence="7">
    <location>
        <begin position="264"/>
        <end position="385"/>
    </location>
</feature>
<comment type="similarity">
    <text evidence="1">Belongs to the LDH/MDH superfamily. MDH type 1 family.</text>
</comment>
<dbReference type="InterPro" id="IPR015955">
    <property type="entry name" value="Lactate_DH/Glyco_Ohase_4_C"/>
</dbReference>
<feature type="domain" description="Lactate/malate dehydrogenase C-terminal" evidence="9">
    <location>
        <begin position="388"/>
        <end position="552"/>
    </location>
</feature>
<dbReference type="GO" id="GO:0044281">
    <property type="term" value="P:small molecule metabolic process"/>
    <property type="evidence" value="ECO:0007669"/>
    <property type="project" value="UniProtKB-ARBA"/>
</dbReference>
<evidence type="ECO:0000259" key="9">
    <source>
        <dbReference type="Pfam" id="PF02866"/>
    </source>
</evidence>
<gene>
    <name evidence="10" type="ORF">FAGAP_2166</name>
</gene>